<evidence type="ECO:0000313" key="6">
    <source>
        <dbReference type="Proteomes" id="UP001215549"/>
    </source>
</evidence>
<dbReference type="Gene3D" id="1.10.10.60">
    <property type="entry name" value="Homeodomain-like"/>
    <property type="match status" value="1"/>
</dbReference>
<dbReference type="InterPro" id="IPR018060">
    <property type="entry name" value="HTH_AraC"/>
</dbReference>
<organism evidence="5 6">
    <name type="scientific">Paracoccus saliphilus</name>
    <dbReference type="NCBI Taxonomy" id="405559"/>
    <lineage>
        <taxon>Bacteria</taxon>
        <taxon>Pseudomonadati</taxon>
        <taxon>Pseudomonadota</taxon>
        <taxon>Alphaproteobacteria</taxon>
        <taxon>Rhodobacterales</taxon>
        <taxon>Paracoccaceae</taxon>
        <taxon>Paracoccus</taxon>
    </lineage>
</organism>
<gene>
    <name evidence="5" type="ORF">JHX88_10420</name>
</gene>
<proteinExistence type="predicted"/>
<accession>A0ABY7SDP1</accession>
<dbReference type="InterPro" id="IPR018062">
    <property type="entry name" value="HTH_AraC-typ_CS"/>
</dbReference>
<dbReference type="PROSITE" id="PS00041">
    <property type="entry name" value="HTH_ARAC_FAMILY_1"/>
    <property type="match status" value="1"/>
</dbReference>
<keyword evidence="6" id="KW-1185">Reference proteome</keyword>
<dbReference type="SUPFAM" id="SSF46689">
    <property type="entry name" value="Homeodomain-like"/>
    <property type="match status" value="2"/>
</dbReference>
<dbReference type="PANTHER" id="PTHR46796">
    <property type="entry name" value="HTH-TYPE TRANSCRIPTIONAL ACTIVATOR RHAS-RELATED"/>
    <property type="match status" value="1"/>
</dbReference>
<evidence type="ECO:0000256" key="2">
    <source>
        <dbReference type="ARBA" id="ARBA00023125"/>
    </source>
</evidence>
<evidence type="ECO:0000259" key="4">
    <source>
        <dbReference type="PROSITE" id="PS01124"/>
    </source>
</evidence>
<name>A0ABY7SDP1_9RHOB</name>
<feature type="domain" description="HTH araC/xylS-type" evidence="4">
    <location>
        <begin position="158"/>
        <end position="255"/>
    </location>
</feature>
<keyword evidence="3" id="KW-0804">Transcription</keyword>
<reference evidence="5 6" key="1">
    <citation type="submission" date="2021-01" db="EMBL/GenBank/DDBJ databases">
        <title>Biogeographic distribution of Paracoccus.</title>
        <authorList>
            <person name="Hollensteiner J."/>
            <person name="Leineberger J."/>
            <person name="Brinkhoff T."/>
            <person name="Daniel R."/>
        </authorList>
    </citation>
    <scope>NUCLEOTIDE SEQUENCE [LARGE SCALE GENOMIC DNA]</scope>
    <source>
        <strain evidence="5 6">DSM 18447</strain>
    </source>
</reference>
<dbReference type="PROSITE" id="PS01124">
    <property type="entry name" value="HTH_ARAC_FAMILY_2"/>
    <property type="match status" value="1"/>
</dbReference>
<dbReference type="EMBL" id="CP067140">
    <property type="protein sequence ID" value="WCR05073.1"/>
    <property type="molecule type" value="Genomic_DNA"/>
</dbReference>
<dbReference type="Proteomes" id="UP001215549">
    <property type="component" value="Chromosome"/>
</dbReference>
<keyword evidence="1" id="KW-0805">Transcription regulation</keyword>
<dbReference type="SMART" id="SM00342">
    <property type="entry name" value="HTH_ARAC"/>
    <property type="match status" value="1"/>
</dbReference>
<evidence type="ECO:0000256" key="3">
    <source>
        <dbReference type="ARBA" id="ARBA00023163"/>
    </source>
</evidence>
<sequence>MYEHATAGSETLGPLWFVDEGRTFFVGPLEYNGLHQHGAPVYLAGIYGSFSLRVQGGGWQLCRAAVIPAGVLHELNLGGNPLAVLYIEPSVDGVEALTPLINDAYEVNGAVIGRTGEFSTMRDLWEDSTSVTWTGEALDDLLAFSRRRAARRMDSRISAALGGIQTCIDECEPVAQLARSVGISSSRFQHLFTQEVGVPFRRYRAWSRMRIAIKAITQGSNFTTAAHAAGFADQAHFTNDFRRTFGAPPSGSLLGVRV</sequence>
<evidence type="ECO:0000256" key="1">
    <source>
        <dbReference type="ARBA" id="ARBA00023015"/>
    </source>
</evidence>
<dbReference type="InterPro" id="IPR050204">
    <property type="entry name" value="AraC_XylS_family_regulators"/>
</dbReference>
<evidence type="ECO:0000313" key="5">
    <source>
        <dbReference type="EMBL" id="WCR05073.1"/>
    </source>
</evidence>
<dbReference type="Pfam" id="PF12833">
    <property type="entry name" value="HTH_18"/>
    <property type="match status" value="1"/>
</dbReference>
<dbReference type="InterPro" id="IPR009057">
    <property type="entry name" value="Homeodomain-like_sf"/>
</dbReference>
<protein>
    <submittedName>
        <fullName evidence="5">AraC family transcriptional regulator</fullName>
    </submittedName>
</protein>
<keyword evidence="2" id="KW-0238">DNA-binding</keyword>
<dbReference type="RefSeq" id="WP_272848242.1">
    <property type="nucleotide sequence ID" value="NZ_CP067140.1"/>
</dbReference>